<name>A0A1I7UB48_9PELO</name>
<reference evidence="2" key="1">
    <citation type="submission" date="2016-11" db="UniProtKB">
        <authorList>
            <consortium name="WormBaseParasite"/>
        </authorList>
    </citation>
    <scope>IDENTIFICATION</scope>
</reference>
<protein>
    <submittedName>
        <fullName evidence="2">Uncharacterized protein</fullName>
    </submittedName>
</protein>
<keyword evidence="1" id="KW-1185">Reference proteome</keyword>
<dbReference type="AlphaFoldDB" id="A0A1I7UB48"/>
<sequence length="112" mass="13257">MTDEFTLALSGDAAFRQEKTGEREKREMYLYYVLLHLLLLFLRNMKLLLPPKRIRLFDRLVIPIVGRKKKRKRDEENYKKMMKAGRFKISLASNGTVFNRGKNGIRREGIPI</sequence>
<dbReference type="Proteomes" id="UP000095282">
    <property type="component" value="Unplaced"/>
</dbReference>
<proteinExistence type="predicted"/>
<organism evidence="1 2">
    <name type="scientific">Caenorhabditis tropicalis</name>
    <dbReference type="NCBI Taxonomy" id="1561998"/>
    <lineage>
        <taxon>Eukaryota</taxon>
        <taxon>Metazoa</taxon>
        <taxon>Ecdysozoa</taxon>
        <taxon>Nematoda</taxon>
        <taxon>Chromadorea</taxon>
        <taxon>Rhabditida</taxon>
        <taxon>Rhabditina</taxon>
        <taxon>Rhabditomorpha</taxon>
        <taxon>Rhabditoidea</taxon>
        <taxon>Rhabditidae</taxon>
        <taxon>Peloderinae</taxon>
        <taxon>Caenorhabditis</taxon>
    </lineage>
</organism>
<dbReference type="WBParaSite" id="Csp11.Scaffold629.g7553.t1">
    <property type="protein sequence ID" value="Csp11.Scaffold629.g7553.t1"/>
    <property type="gene ID" value="Csp11.Scaffold629.g7553"/>
</dbReference>
<evidence type="ECO:0000313" key="2">
    <source>
        <dbReference type="WBParaSite" id="Csp11.Scaffold629.g7553.t1"/>
    </source>
</evidence>
<evidence type="ECO:0000313" key="1">
    <source>
        <dbReference type="Proteomes" id="UP000095282"/>
    </source>
</evidence>
<accession>A0A1I7UB48</accession>